<evidence type="ECO:0000313" key="5">
    <source>
        <dbReference type="Proteomes" id="UP001156881"/>
    </source>
</evidence>
<evidence type="ECO:0000313" key="4">
    <source>
        <dbReference type="Proteomes" id="UP000517759"/>
    </source>
</evidence>
<sequence>MPGLFDHLLEESAPAADAAPKASSSSSKRGLFDHLLDEAPVEASPVQSSSGGDRVAPYGITALITGQKQKPVDPKLKAAAERGEISDAAAAGVPGDDVAAVGRGLIDGVPVVGPYILGGVNRGVAAVRALQNGTTFPDELRKVEAFGENTAKEHPGATIGGELAGGVVGSAPLVAAAPAAFGAGAGSLPVRMLVSGVSGGVLGGADSAVRSDGDGTATRAGAAIGAGLGVAGPAVGKLVGAGVRAFTSRGRGNAAVNEALEGISDKDLASAQFLIEQAKSLPGGGVNLTLDEALNAVTGGQATRASQLARVVANSGGEGGRVMNEFYAGRPASIENVGGAGFEKIAPQNLDPTGLGFDVQAAAQAGVAQTPEGVALSQARSALGPRVSQDQAGQTIQKEMRGVADKLEAKRSEQANKDYAAARGAPENVGVERTVTVERPGEPIVTPQEYSRPQFRDGTPRPLDLPPTAEEAVGAGPISLARYIAQRGGIALDGDVLATDLHRFNIPGAGNVARTGGKSIDNHWREALIEAGYFRPDADGGAARDISSELLRKLQNEQRGVPSFPIGNERQAARPTAGRVADEYQAALSEAESRLNTDLRNHGVDPASVHPDVRDRVLGAMMRGEHPDPLDAFERVVGGMKENPQPLVKSTTVQEQIPDVRFGQFDPTPALDAVAAQGRTAKGDVRGVISATGRDLLENVKDPVTGKREPIMSVEEGLHARERLDQRIQAALKDGDATKVRDLTIPRKALDGSLKTVPEVATADANFAANSAKLEPFTGETPLGRIVRKDPQTERLLTPSETVPSYLQGASAAREFLANATPKARKAFEGRTATQIIEGATDKRGVIDPDKLHTAMREHADVLAQMPETYGRLEAVAIARDGLARVEASPLGRVATRDPDVKAAVNALFPTNPGAGTHQEIATAVSALAKSRPLIARQLVRYHLESVFNEATQDVKGIASQYGGAGFASAVRGNGQQRQNLEAAIRALPDGETILGGLDRMLTTLEATGYRPQKGSDTAFNTAIQTRLKEGAGPLGQAIAEVVSSASAGAGVGGVKGAAGGAVLGAKRAGQEALQLRRMKKDGEAIARILTDLKAIPMLRSLAKQPEGGRGAEMLTTKLLHLGYRGTASAVQGPSAAPR</sequence>
<protein>
    <submittedName>
        <fullName evidence="3">Uncharacterized protein</fullName>
    </submittedName>
</protein>
<dbReference type="AlphaFoldDB" id="A0A7W6AQ05"/>
<evidence type="ECO:0000256" key="1">
    <source>
        <dbReference type="SAM" id="MobiDB-lite"/>
    </source>
</evidence>
<dbReference type="Proteomes" id="UP000517759">
    <property type="component" value="Unassembled WGS sequence"/>
</dbReference>
<feature type="compositionally biased region" description="Low complexity" evidence="1">
    <location>
        <begin position="12"/>
        <end position="28"/>
    </location>
</feature>
<keyword evidence="5" id="KW-1185">Reference proteome</keyword>
<reference evidence="2" key="4">
    <citation type="submission" date="2023-01" db="EMBL/GenBank/DDBJ databases">
        <title>Draft genome sequence of Methylobacterium brachythecii strain NBRC 107710.</title>
        <authorList>
            <person name="Sun Q."/>
            <person name="Mori K."/>
        </authorList>
    </citation>
    <scope>NUCLEOTIDE SEQUENCE</scope>
    <source>
        <strain evidence="2">NBRC 107710</strain>
    </source>
</reference>
<proteinExistence type="predicted"/>
<dbReference type="EMBL" id="JACIDN010000010">
    <property type="protein sequence ID" value="MBB3905130.1"/>
    <property type="molecule type" value="Genomic_DNA"/>
</dbReference>
<feature type="region of interest" description="Disordered" evidence="1">
    <location>
        <begin position="444"/>
        <end position="467"/>
    </location>
</feature>
<dbReference type="Proteomes" id="UP001156881">
    <property type="component" value="Unassembled WGS sequence"/>
</dbReference>
<reference evidence="2" key="1">
    <citation type="journal article" date="2014" name="Int. J. Syst. Evol. Microbiol.">
        <title>Complete genome of a new Firmicutes species belonging to the dominant human colonic microbiota ('Ruminococcus bicirculans') reveals two chromosomes and a selective capacity to utilize plant glucans.</title>
        <authorList>
            <consortium name="NISC Comparative Sequencing Program"/>
            <person name="Wegmann U."/>
            <person name="Louis P."/>
            <person name="Goesmann A."/>
            <person name="Henrissat B."/>
            <person name="Duncan S.H."/>
            <person name="Flint H.J."/>
        </authorList>
    </citation>
    <scope>NUCLEOTIDE SEQUENCE</scope>
    <source>
        <strain evidence="2">NBRC 107710</strain>
    </source>
</reference>
<reference evidence="5" key="2">
    <citation type="journal article" date="2019" name="Int. J. Syst. Evol. Microbiol.">
        <title>The Global Catalogue of Microorganisms (GCM) 10K type strain sequencing project: providing services to taxonomists for standard genome sequencing and annotation.</title>
        <authorList>
            <consortium name="The Broad Institute Genomics Platform"/>
            <consortium name="The Broad Institute Genome Sequencing Center for Infectious Disease"/>
            <person name="Wu L."/>
            <person name="Ma J."/>
        </authorList>
    </citation>
    <scope>NUCLEOTIDE SEQUENCE [LARGE SCALE GENOMIC DNA]</scope>
    <source>
        <strain evidence="5">NBRC 107710</strain>
    </source>
</reference>
<reference evidence="3 4" key="3">
    <citation type="submission" date="2020-08" db="EMBL/GenBank/DDBJ databases">
        <title>Genomic Encyclopedia of Type Strains, Phase IV (KMG-IV): sequencing the most valuable type-strain genomes for metagenomic binning, comparative biology and taxonomic classification.</title>
        <authorList>
            <person name="Goeker M."/>
        </authorList>
    </citation>
    <scope>NUCLEOTIDE SEQUENCE [LARGE SCALE GENOMIC DNA]</scope>
    <source>
        <strain evidence="3 4">DSM 24105</strain>
    </source>
</reference>
<feature type="region of interest" description="Disordered" evidence="1">
    <location>
        <begin position="1"/>
        <end position="55"/>
    </location>
</feature>
<organism evidence="3 4">
    <name type="scientific">Methylobacterium brachythecii</name>
    <dbReference type="NCBI Taxonomy" id="1176177"/>
    <lineage>
        <taxon>Bacteria</taxon>
        <taxon>Pseudomonadati</taxon>
        <taxon>Pseudomonadota</taxon>
        <taxon>Alphaproteobacteria</taxon>
        <taxon>Hyphomicrobiales</taxon>
        <taxon>Methylobacteriaceae</taxon>
        <taxon>Methylobacterium</taxon>
    </lineage>
</organism>
<evidence type="ECO:0000313" key="3">
    <source>
        <dbReference type="EMBL" id="MBB3905130.1"/>
    </source>
</evidence>
<accession>A0A7W6AQ05</accession>
<name>A0A7W6AQ05_9HYPH</name>
<dbReference type="EMBL" id="BSPG01000011">
    <property type="protein sequence ID" value="GLS44362.1"/>
    <property type="molecule type" value="Genomic_DNA"/>
</dbReference>
<evidence type="ECO:0000313" key="2">
    <source>
        <dbReference type="EMBL" id="GLS44362.1"/>
    </source>
</evidence>
<gene>
    <name evidence="2" type="ORF">GCM10007884_23500</name>
    <name evidence="3" type="ORF">GGR33_004658</name>
</gene>
<comment type="caution">
    <text evidence="3">The sequence shown here is derived from an EMBL/GenBank/DDBJ whole genome shotgun (WGS) entry which is preliminary data.</text>
</comment>
<dbReference type="RefSeq" id="WP_183511286.1">
    <property type="nucleotide sequence ID" value="NZ_BSPG01000011.1"/>
</dbReference>